<keyword evidence="13" id="KW-0915">Sodium</keyword>
<keyword evidence="8 18" id="KW-0732">Signal</keyword>
<keyword evidence="9" id="KW-0106">Calcium</keyword>
<dbReference type="GeneID" id="106665977"/>
<dbReference type="Proteomes" id="UP000494040">
    <property type="component" value="Unassembled WGS sequence"/>
</dbReference>
<dbReference type="GO" id="GO:0005886">
    <property type="term" value="C:plasma membrane"/>
    <property type="evidence" value="ECO:0007669"/>
    <property type="project" value="TreeGrafter"/>
</dbReference>
<organism evidence="20 21">
    <name type="scientific">Cimex lectularius</name>
    <name type="common">Bed bug</name>
    <name type="synonym">Acanthia lectularia</name>
    <dbReference type="NCBI Taxonomy" id="79782"/>
    <lineage>
        <taxon>Eukaryota</taxon>
        <taxon>Metazoa</taxon>
        <taxon>Ecdysozoa</taxon>
        <taxon>Arthropoda</taxon>
        <taxon>Hexapoda</taxon>
        <taxon>Insecta</taxon>
        <taxon>Pterygota</taxon>
        <taxon>Neoptera</taxon>
        <taxon>Paraneoptera</taxon>
        <taxon>Hemiptera</taxon>
        <taxon>Heteroptera</taxon>
        <taxon>Panheteroptera</taxon>
        <taxon>Cimicomorpha</taxon>
        <taxon>Cimicidae</taxon>
        <taxon>Cimex</taxon>
    </lineage>
</organism>
<evidence type="ECO:0000256" key="11">
    <source>
        <dbReference type="ARBA" id="ARBA00022958"/>
    </source>
</evidence>
<dbReference type="KEGG" id="clec:106665977"/>
<dbReference type="GO" id="GO:0008273">
    <property type="term" value="F:calcium, potassium:sodium antiporter activity"/>
    <property type="evidence" value="ECO:0007669"/>
    <property type="project" value="TreeGrafter"/>
</dbReference>
<sequence>MAQYSLLSAVALNLFLYSEASLESNFTYDSTSILDSNKELNSTNSVPHFVQISFPGGVVLSTVITLIIVSYLFLFLVKVCDCYFISTIKVIGRKIGLSSDVAGATLMAAAVSSPDLFMNIIGTFVTEGDIGIGTIVGCGLFNTLAVPALCILLTSQNTIRLNAWALTRDTIFYCTSLLILTISLTDNMIAWHEGLILVSIYLLYLLFLSINTLLRTKTEDLLNYCIKNTSEDRETKIPILLKSHSILSYGGDDDTCSEFSEDDAIPWWKVLSRIITFPIDTILRATVPLPHKEVCGYKLYPVTFVICLVWIGIISYVVAWMITIAGFELNISDSFLGLTFIAIGMGVPEAASSVIVARRGDGAMALSNSMGSSIFDTLVCLGVPWLLRAGFSKEHSVHIGSRGIAYTSVLLIVSIIVLYCSAVFSKFRLNRTVGYVCLFVYIVLAVLSALIEMNVFFKEND</sequence>
<evidence type="ECO:0000256" key="2">
    <source>
        <dbReference type="ARBA" id="ARBA00005364"/>
    </source>
</evidence>
<name>A0A8I6TMQ8_CIMLE</name>
<dbReference type="GO" id="GO:0006874">
    <property type="term" value="P:intracellular calcium ion homeostasis"/>
    <property type="evidence" value="ECO:0007669"/>
    <property type="project" value="TreeGrafter"/>
</dbReference>
<dbReference type="GO" id="GO:0015293">
    <property type="term" value="F:symporter activity"/>
    <property type="evidence" value="ECO:0007669"/>
    <property type="project" value="UniProtKB-KW"/>
</dbReference>
<keyword evidence="21" id="KW-1185">Reference proteome</keyword>
<keyword evidence="15 17" id="KW-0472">Membrane</keyword>
<evidence type="ECO:0000256" key="5">
    <source>
        <dbReference type="ARBA" id="ARBA00022538"/>
    </source>
</evidence>
<comment type="subcellular location">
    <subcellularLocation>
        <location evidence="1">Membrane</location>
        <topology evidence="1">Multi-pass membrane protein</topology>
    </subcellularLocation>
</comment>
<feature type="transmembrane region" description="Helical" evidence="17">
    <location>
        <begin position="58"/>
        <end position="80"/>
    </location>
</feature>
<keyword evidence="12 17" id="KW-1133">Transmembrane helix</keyword>
<evidence type="ECO:0000256" key="16">
    <source>
        <dbReference type="ARBA" id="ARBA00023201"/>
    </source>
</evidence>
<feature type="chain" id="PRO_5035265249" description="Sodium/calcium exchanger membrane region domain-containing protein" evidence="18">
    <location>
        <begin position="21"/>
        <end position="461"/>
    </location>
</feature>
<feature type="transmembrane region" description="Helical" evidence="17">
    <location>
        <begin position="101"/>
        <end position="124"/>
    </location>
</feature>
<keyword evidence="3" id="KW-0813">Transport</keyword>
<dbReference type="InterPro" id="IPR044880">
    <property type="entry name" value="NCX_ion-bd_dom_sf"/>
</dbReference>
<dbReference type="GO" id="GO:0005262">
    <property type="term" value="F:calcium channel activity"/>
    <property type="evidence" value="ECO:0007669"/>
    <property type="project" value="TreeGrafter"/>
</dbReference>
<dbReference type="PANTHER" id="PTHR10846">
    <property type="entry name" value="SODIUM/POTASSIUM/CALCIUM EXCHANGER"/>
    <property type="match status" value="1"/>
</dbReference>
<feature type="transmembrane region" description="Helical" evidence="17">
    <location>
        <begin position="432"/>
        <end position="451"/>
    </location>
</feature>
<dbReference type="OMA" id="LARDICF"/>
<evidence type="ECO:0000256" key="6">
    <source>
        <dbReference type="ARBA" id="ARBA00022568"/>
    </source>
</evidence>
<feature type="transmembrane region" description="Helical" evidence="17">
    <location>
        <begin position="369"/>
        <end position="387"/>
    </location>
</feature>
<keyword evidence="7 17" id="KW-0812">Transmembrane</keyword>
<evidence type="ECO:0000256" key="12">
    <source>
        <dbReference type="ARBA" id="ARBA00022989"/>
    </source>
</evidence>
<dbReference type="Pfam" id="PF01699">
    <property type="entry name" value="Na_Ca_ex"/>
    <property type="match status" value="2"/>
</dbReference>
<dbReference type="PANTHER" id="PTHR10846:SF73">
    <property type="entry name" value="SODIUM_CALCIUM EXCHANGER MEMBRANE REGION DOMAIN-CONTAINING PROTEIN"/>
    <property type="match status" value="1"/>
</dbReference>
<comment type="similarity">
    <text evidence="2">Belongs to the Ca(2+):cation antiporter (CaCA) (TC 2.A.19) family. SLC24A subfamily.</text>
</comment>
<evidence type="ECO:0000256" key="8">
    <source>
        <dbReference type="ARBA" id="ARBA00022729"/>
    </source>
</evidence>
<feature type="transmembrane region" description="Helical" evidence="17">
    <location>
        <begin position="165"/>
        <end position="184"/>
    </location>
</feature>
<keyword evidence="4" id="KW-0050">Antiport</keyword>
<keyword evidence="14" id="KW-0406">Ion transport</keyword>
<evidence type="ECO:0000256" key="17">
    <source>
        <dbReference type="SAM" id="Phobius"/>
    </source>
</evidence>
<accession>A0A8I6TMQ8</accession>
<dbReference type="EnsemblMetazoa" id="XM_024229148.1">
    <property type="protein sequence ID" value="XP_024084916.1"/>
    <property type="gene ID" value="LOC106665977"/>
</dbReference>
<dbReference type="InterPro" id="IPR004481">
    <property type="entry name" value="K/Na/Ca-exchanger"/>
</dbReference>
<keyword evidence="10" id="KW-0769">Symport</keyword>
<evidence type="ECO:0000256" key="1">
    <source>
        <dbReference type="ARBA" id="ARBA00004141"/>
    </source>
</evidence>
<evidence type="ECO:0000256" key="14">
    <source>
        <dbReference type="ARBA" id="ARBA00023065"/>
    </source>
</evidence>
<evidence type="ECO:0000256" key="4">
    <source>
        <dbReference type="ARBA" id="ARBA00022449"/>
    </source>
</evidence>
<dbReference type="InterPro" id="IPR004837">
    <property type="entry name" value="NaCa_Exmemb"/>
</dbReference>
<keyword evidence="5" id="KW-0633">Potassium transport</keyword>
<evidence type="ECO:0000256" key="10">
    <source>
        <dbReference type="ARBA" id="ARBA00022847"/>
    </source>
</evidence>
<evidence type="ECO:0000256" key="3">
    <source>
        <dbReference type="ARBA" id="ARBA00022448"/>
    </source>
</evidence>
<evidence type="ECO:0000256" key="7">
    <source>
        <dbReference type="ARBA" id="ARBA00022692"/>
    </source>
</evidence>
<keyword evidence="16" id="KW-0739">Sodium transport</keyword>
<evidence type="ECO:0000256" key="18">
    <source>
        <dbReference type="SAM" id="SignalP"/>
    </source>
</evidence>
<feature type="transmembrane region" description="Helical" evidence="17">
    <location>
        <begin position="299"/>
        <end position="322"/>
    </location>
</feature>
<feature type="transmembrane region" description="Helical" evidence="17">
    <location>
        <begin position="334"/>
        <end position="357"/>
    </location>
</feature>
<dbReference type="FunFam" id="1.20.1420.30:FF:000009">
    <property type="entry name" value="sodium/potassium/calcium exchanger 5 isoform X2"/>
    <property type="match status" value="1"/>
</dbReference>
<evidence type="ECO:0000256" key="13">
    <source>
        <dbReference type="ARBA" id="ARBA00023053"/>
    </source>
</evidence>
<proteinExistence type="inferred from homology"/>
<dbReference type="AlphaFoldDB" id="A0A8I6TMQ8"/>
<keyword evidence="6" id="KW-0109">Calcium transport</keyword>
<evidence type="ECO:0000313" key="21">
    <source>
        <dbReference type="Proteomes" id="UP000494040"/>
    </source>
</evidence>
<evidence type="ECO:0000259" key="19">
    <source>
        <dbReference type="Pfam" id="PF01699"/>
    </source>
</evidence>
<dbReference type="OrthoDB" id="2127281at2759"/>
<protein>
    <recommendedName>
        <fullName evidence="19">Sodium/calcium exchanger membrane region domain-containing protein</fullName>
    </recommendedName>
</protein>
<evidence type="ECO:0000256" key="9">
    <source>
        <dbReference type="ARBA" id="ARBA00022837"/>
    </source>
</evidence>
<feature type="signal peptide" evidence="18">
    <location>
        <begin position="1"/>
        <end position="20"/>
    </location>
</feature>
<feature type="transmembrane region" description="Helical" evidence="17">
    <location>
        <begin position="130"/>
        <end position="153"/>
    </location>
</feature>
<feature type="transmembrane region" description="Helical" evidence="17">
    <location>
        <begin position="196"/>
        <end position="214"/>
    </location>
</feature>
<keyword evidence="11" id="KW-0630">Potassium</keyword>
<evidence type="ECO:0000256" key="15">
    <source>
        <dbReference type="ARBA" id="ARBA00023136"/>
    </source>
</evidence>
<reference evidence="20" key="1">
    <citation type="submission" date="2022-01" db="UniProtKB">
        <authorList>
            <consortium name="EnsemblMetazoa"/>
        </authorList>
    </citation>
    <scope>IDENTIFICATION</scope>
</reference>
<dbReference type="Gene3D" id="1.20.1420.30">
    <property type="entry name" value="NCX, central ion-binding region"/>
    <property type="match status" value="2"/>
</dbReference>
<feature type="domain" description="Sodium/calcium exchanger membrane region" evidence="19">
    <location>
        <begin position="301"/>
        <end position="448"/>
    </location>
</feature>
<feature type="domain" description="Sodium/calcium exchanger membrane region" evidence="19">
    <location>
        <begin position="67"/>
        <end position="208"/>
    </location>
</feature>
<feature type="transmembrane region" description="Helical" evidence="17">
    <location>
        <begin position="399"/>
        <end position="420"/>
    </location>
</feature>
<dbReference type="RefSeq" id="XP_024084916.1">
    <property type="nucleotide sequence ID" value="XM_024229148.1"/>
</dbReference>
<evidence type="ECO:0000313" key="20">
    <source>
        <dbReference type="EnsemblMetazoa" id="XP_024084916.1"/>
    </source>
</evidence>
<dbReference type="NCBIfam" id="TIGR00367">
    <property type="entry name" value="calcium/sodium antiporter"/>
    <property type="match status" value="1"/>
</dbReference>